<dbReference type="GO" id="GO:0005765">
    <property type="term" value="C:lysosomal membrane"/>
    <property type="evidence" value="ECO:0007669"/>
    <property type="project" value="UniProtKB-SubCell"/>
</dbReference>
<evidence type="ECO:0000256" key="1">
    <source>
        <dbReference type="ARBA" id="ARBA00004656"/>
    </source>
</evidence>
<accession>A0A5N5TG00</accession>
<feature type="compositionally biased region" description="Basic and acidic residues" evidence="5">
    <location>
        <begin position="168"/>
        <end position="189"/>
    </location>
</feature>
<keyword evidence="7" id="KW-1185">Reference proteome</keyword>
<protein>
    <submittedName>
        <fullName evidence="6">Protein MEF2BNB-like protein</fullName>
    </submittedName>
</protein>
<evidence type="ECO:0000256" key="5">
    <source>
        <dbReference type="SAM" id="MobiDB-lite"/>
    </source>
</evidence>
<comment type="subcellular location">
    <subcellularLocation>
        <location evidence="1">Lysosome membrane</location>
    </subcellularLocation>
</comment>
<evidence type="ECO:0000256" key="3">
    <source>
        <dbReference type="ARBA" id="ARBA00023136"/>
    </source>
</evidence>
<dbReference type="PANTHER" id="PTHR21146">
    <property type="entry name" value="MEF2B PROTEIN"/>
    <property type="match status" value="1"/>
</dbReference>
<evidence type="ECO:0000313" key="7">
    <source>
        <dbReference type="Proteomes" id="UP000326759"/>
    </source>
</evidence>
<keyword evidence="3" id="KW-0472">Membrane</keyword>
<comment type="caution">
    <text evidence="6">The sequence shown here is derived from an EMBL/GenBank/DDBJ whole genome shotgun (WGS) entry which is preliminary data.</text>
</comment>
<dbReference type="OrthoDB" id="10044187at2759"/>
<feature type="region of interest" description="Disordered" evidence="5">
    <location>
        <begin position="168"/>
        <end position="224"/>
    </location>
</feature>
<organism evidence="6 7">
    <name type="scientific">Armadillidium nasatum</name>
    <dbReference type="NCBI Taxonomy" id="96803"/>
    <lineage>
        <taxon>Eukaryota</taxon>
        <taxon>Metazoa</taxon>
        <taxon>Ecdysozoa</taxon>
        <taxon>Arthropoda</taxon>
        <taxon>Crustacea</taxon>
        <taxon>Multicrustacea</taxon>
        <taxon>Malacostraca</taxon>
        <taxon>Eumalacostraca</taxon>
        <taxon>Peracarida</taxon>
        <taxon>Isopoda</taxon>
        <taxon>Oniscidea</taxon>
        <taxon>Crinocheta</taxon>
        <taxon>Armadillidiidae</taxon>
        <taxon>Armadillidium</taxon>
    </lineage>
</organism>
<dbReference type="GO" id="GO:0099078">
    <property type="term" value="C:BORC complex"/>
    <property type="evidence" value="ECO:0007669"/>
    <property type="project" value="TreeGrafter"/>
</dbReference>
<dbReference type="InterPro" id="IPR019320">
    <property type="entry name" value="BORCS8"/>
</dbReference>
<sequence length="224" mass="25571">MDKKASNKSNQTLPHDSDLELKVKKSLERISENIHISANEPSLAVYRLQEHVRRALPPTVARRQHVLQLHSQLQGACYDVEYALSAVHGMKEAESKLVSIQDMLKDAIFHRNQLKYEQTRRKRDSSMYKRLSNHLTSIDLPDFHDFPDALRETASRVECAFQHARSTYESHTKKEKLKETANEGGKEEEIVASASSGKAEEKEKCVKQNMDKAEIQNDANISES</sequence>
<evidence type="ECO:0000313" key="6">
    <source>
        <dbReference type="EMBL" id="KAB7505472.1"/>
    </source>
</evidence>
<dbReference type="Pfam" id="PF10167">
    <property type="entry name" value="BORCS8"/>
    <property type="match status" value="1"/>
</dbReference>
<proteinExistence type="inferred from homology"/>
<reference evidence="6 7" key="1">
    <citation type="journal article" date="2019" name="PLoS Biol.">
        <title>Sex chromosomes control vertical transmission of feminizing Wolbachia symbionts in an isopod.</title>
        <authorList>
            <person name="Becking T."/>
            <person name="Chebbi M.A."/>
            <person name="Giraud I."/>
            <person name="Moumen B."/>
            <person name="Laverre T."/>
            <person name="Caubet Y."/>
            <person name="Peccoud J."/>
            <person name="Gilbert C."/>
            <person name="Cordaux R."/>
        </authorList>
    </citation>
    <scope>NUCLEOTIDE SEQUENCE [LARGE SCALE GENOMIC DNA]</scope>
    <source>
        <strain evidence="6">ANa2</strain>
        <tissue evidence="6">Whole body excluding digestive tract and cuticle</tissue>
    </source>
</reference>
<dbReference type="Proteomes" id="UP000326759">
    <property type="component" value="Unassembled WGS sequence"/>
</dbReference>
<comment type="similarity">
    <text evidence="2">Belongs to the BORCS8 family.</text>
</comment>
<evidence type="ECO:0000256" key="4">
    <source>
        <dbReference type="ARBA" id="ARBA00023228"/>
    </source>
</evidence>
<dbReference type="EMBL" id="SEYY01001220">
    <property type="protein sequence ID" value="KAB7505472.1"/>
    <property type="molecule type" value="Genomic_DNA"/>
</dbReference>
<dbReference type="PANTHER" id="PTHR21146:SF0">
    <property type="entry name" value="BLOC-1-RELATED COMPLEX SUBUNIT 8"/>
    <property type="match status" value="1"/>
</dbReference>
<gene>
    <name evidence="6" type="ORF">Anas_03419</name>
</gene>
<keyword evidence="4" id="KW-0458">Lysosome</keyword>
<name>A0A5N5TG00_9CRUS</name>
<dbReference type="AlphaFoldDB" id="A0A5N5TG00"/>
<feature type="compositionally biased region" description="Basic and acidic residues" evidence="5">
    <location>
        <begin position="198"/>
        <end position="215"/>
    </location>
</feature>
<evidence type="ECO:0000256" key="2">
    <source>
        <dbReference type="ARBA" id="ARBA00010463"/>
    </source>
</evidence>